<keyword evidence="1" id="KW-0732">Signal</keyword>
<feature type="chain" id="PRO_5046099457" description="Cytochrome c7-like domain-containing protein" evidence="1">
    <location>
        <begin position="23"/>
        <end position="194"/>
    </location>
</feature>
<name>A0ABM8EIP3_9BACT</name>
<dbReference type="EMBL" id="AP027151">
    <property type="protein sequence ID" value="BDV41834.1"/>
    <property type="molecule type" value="Genomic_DNA"/>
</dbReference>
<gene>
    <name evidence="2" type="ORF">GURASL_07570</name>
</gene>
<evidence type="ECO:0008006" key="4">
    <source>
        <dbReference type="Google" id="ProtNLM"/>
    </source>
</evidence>
<protein>
    <recommendedName>
        <fullName evidence="4">Cytochrome c7-like domain-containing protein</fullName>
    </recommendedName>
</protein>
<dbReference type="Proteomes" id="UP001317705">
    <property type="component" value="Chromosome"/>
</dbReference>
<evidence type="ECO:0000256" key="1">
    <source>
        <dbReference type="SAM" id="SignalP"/>
    </source>
</evidence>
<keyword evidence="3" id="KW-1185">Reference proteome</keyword>
<dbReference type="SUPFAM" id="SSF48695">
    <property type="entry name" value="Multiheme cytochromes"/>
    <property type="match status" value="1"/>
</dbReference>
<sequence length="194" mass="19870">MSSLRKTILTVVLLALAVLPLAGCGDTNSQSTFDANSGAHPADWLPLGHTVAAEDHLETCTECHGGDLAGGISKVPCAQCHLGNNEAVHPLQWGSYAYALHANYVKLNGTASCAEAACHGTALEGVPGSGPSCTACHLGGPTSKHPQLWDTNITLHMGYVAQNGTAACQNALCHGAALQGVFLSGPSCNACHQF</sequence>
<reference evidence="2 3" key="1">
    <citation type="submission" date="2022-12" db="EMBL/GenBank/DDBJ databases">
        <title>Polyphasic characterization of Geotalea uranireducens NIT-SL11 newly isolated from a complex of sewage sludge and microbially reduced graphene oxide.</title>
        <authorList>
            <person name="Xie L."/>
            <person name="Yoshida N."/>
            <person name="Meng L."/>
        </authorList>
    </citation>
    <scope>NUCLEOTIDE SEQUENCE [LARGE SCALE GENOMIC DNA]</scope>
    <source>
        <strain evidence="2 3">NIT-SL11</strain>
    </source>
</reference>
<organism evidence="2 3">
    <name type="scientific">Geotalea uraniireducens</name>
    <dbReference type="NCBI Taxonomy" id="351604"/>
    <lineage>
        <taxon>Bacteria</taxon>
        <taxon>Pseudomonadati</taxon>
        <taxon>Thermodesulfobacteriota</taxon>
        <taxon>Desulfuromonadia</taxon>
        <taxon>Geobacterales</taxon>
        <taxon>Geobacteraceae</taxon>
        <taxon>Geotalea</taxon>
    </lineage>
</organism>
<dbReference type="InterPro" id="IPR036280">
    <property type="entry name" value="Multihaem_cyt_sf"/>
</dbReference>
<feature type="signal peptide" evidence="1">
    <location>
        <begin position="1"/>
        <end position="22"/>
    </location>
</feature>
<dbReference type="RefSeq" id="WP_282001910.1">
    <property type="nucleotide sequence ID" value="NZ_AP027151.1"/>
</dbReference>
<proteinExistence type="predicted"/>
<accession>A0ABM8EIP3</accession>
<evidence type="ECO:0000313" key="3">
    <source>
        <dbReference type="Proteomes" id="UP001317705"/>
    </source>
</evidence>
<evidence type="ECO:0000313" key="2">
    <source>
        <dbReference type="EMBL" id="BDV41834.1"/>
    </source>
</evidence>